<dbReference type="PANTHER" id="PTHR34737">
    <property type="entry name" value="EF-HAND DOMAIN-CONTAINING PROTEIN"/>
    <property type="match status" value="1"/>
</dbReference>
<dbReference type="InterPro" id="IPR057626">
    <property type="entry name" value="S-S_Temptin"/>
</dbReference>
<feature type="domain" description="Temptin Cys/Cys disulfide" evidence="2">
    <location>
        <begin position="123"/>
        <end position="214"/>
    </location>
</feature>
<evidence type="ECO:0000313" key="4">
    <source>
        <dbReference type="Proteomes" id="UP001165121"/>
    </source>
</evidence>
<evidence type="ECO:0000256" key="1">
    <source>
        <dbReference type="SAM" id="MobiDB-lite"/>
    </source>
</evidence>
<accession>A0A9W6XF86</accession>
<proteinExistence type="predicted"/>
<dbReference type="OrthoDB" id="129121at2759"/>
<feature type="compositionally biased region" description="Low complexity" evidence="1">
    <location>
        <begin position="238"/>
        <end position="248"/>
    </location>
</feature>
<dbReference type="PANTHER" id="PTHR34737:SF2">
    <property type="entry name" value="EF-HAND DOMAIN-CONTAINING PROTEIN"/>
    <property type="match status" value="1"/>
</dbReference>
<feature type="region of interest" description="Disordered" evidence="1">
    <location>
        <begin position="238"/>
        <end position="272"/>
    </location>
</feature>
<feature type="compositionally biased region" description="Acidic residues" evidence="1">
    <location>
        <begin position="254"/>
        <end position="270"/>
    </location>
</feature>
<reference evidence="3" key="1">
    <citation type="submission" date="2023-04" db="EMBL/GenBank/DDBJ databases">
        <title>Phytophthora fragariaefolia NBRC 109709.</title>
        <authorList>
            <person name="Ichikawa N."/>
            <person name="Sato H."/>
            <person name="Tonouchi N."/>
        </authorList>
    </citation>
    <scope>NUCLEOTIDE SEQUENCE</scope>
    <source>
        <strain evidence="3">NBRC 109709</strain>
    </source>
</reference>
<comment type="caution">
    <text evidence="3">The sequence shown here is derived from an EMBL/GenBank/DDBJ whole genome shotgun (WGS) entry which is preliminary data.</text>
</comment>
<dbReference type="Proteomes" id="UP001165121">
    <property type="component" value="Unassembled WGS sequence"/>
</dbReference>
<dbReference type="AlphaFoldDB" id="A0A9W6XF86"/>
<organism evidence="3 4">
    <name type="scientific">Phytophthora fragariaefolia</name>
    <dbReference type="NCBI Taxonomy" id="1490495"/>
    <lineage>
        <taxon>Eukaryota</taxon>
        <taxon>Sar</taxon>
        <taxon>Stramenopiles</taxon>
        <taxon>Oomycota</taxon>
        <taxon>Peronosporomycetes</taxon>
        <taxon>Peronosporales</taxon>
        <taxon>Peronosporaceae</taxon>
        <taxon>Phytophthora</taxon>
    </lineage>
</organism>
<evidence type="ECO:0000259" key="2">
    <source>
        <dbReference type="Pfam" id="PF24784"/>
    </source>
</evidence>
<keyword evidence="4" id="KW-1185">Reference proteome</keyword>
<feature type="region of interest" description="Disordered" evidence="1">
    <location>
        <begin position="177"/>
        <end position="219"/>
    </location>
</feature>
<sequence>MYTCTCTTCLKRGETNIKQCELLHVLWFLSRGFNIVVLKLPTLNPQAQGSRTQKHVLGIFIFHVEIIVVDSDLPTAALFCSYSALIRPAEPHFEIRVTMRTMRLATCIAAATTGCAYLPASVEGVPMFVTRIPNGDNVPGVKALGHEDTTGEESVRNVFGIAFEEAGTEWTKELCEADSDEDGQTNGQELGDPCCVWAEGGTPQWSDDVTHPGDASKMSDESLWTNIDCVAIKAQAEAQSQAEANAEASKNEPNEGEDSEVDISTGDDESAATTWNDPLVISTLLLAVIPAVLQLA</sequence>
<evidence type="ECO:0000313" key="3">
    <source>
        <dbReference type="EMBL" id="GMF37385.1"/>
    </source>
</evidence>
<dbReference type="InterPro" id="IPR055313">
    <property type="entry name" value="Temptin-like"/>
</dbReference>
<gene>
    <name evidence="3" type="ORF">Pfra01_001047000</name>
</gene>
<name>A0A9W6XF86_9STRA</name>
<protein>
    <submittedName>
        <fullName evidence="3">Unnamed protein product</fullName>
    </submittedName>
</protein>
<dbReference type="Pfam" id="PF24784">
    <property type="entry name" value="Temptin_C"/>
    <property type="match status" value="1"/>
</dbReference>
<dbReference type="EMBL" id="BSXT01001005">
    <property type="protein sequence ID" value="GMF37385.1"/>
    <property type="molecule type" value="Genomic_DNA"/>
</dbReference>